<sequence>MGKILYPFLPEGKTIIYVNNENPWMKAAETCRAESSTDLSFPTGAVVVKDVQIIGRGANQSALRNKKLLEFHKDVFCVRRFLRIPTGKKYWICPGCSSSRHHAESRAVKDAQKKGMETKGADLYLYGHWWCCEPCWKVMMDAGIRNVYLLINSEIMFGKR</sequence>
<organism evidence="2 3">
    <name type="scientific">Candidatus Taylorbacteria bacterium RIFCSPLOWO2_12_FULL_43_20</name>
    <dbReference type="NCBI Taxonomy" id="1802332"/>
    <lineage>
        <taxon>Bacteria</taxon>
        <taxon>Candidatus Tayloriibacteriota</taxon>
    </lineage>
</organism>
<dbReference type="Proteomes" id="UP000177269">
    <property type="component" value="Unassembled WGS sequence"/>
</dbReference>
<dbReference type="GO" id="GO:0003824">
    <property type="term" value="F:catalytic activity"/>
    <property type="evidence" value="ECO:0007669"/>
    <property type="project" value="InterPro"/>
</dbReference>
<evidence type="ECO:0000259" key="1">
    <source>
        <dbReference type="PROSITE" id="PS51747"/>
    </source>
</evidence>
<dbReference type="EMBL" id="MHSK01000033">
    <property type="protein sequence ID" value="OHA41435.1"/>
    <property type="molecule type" value="Genomic_DNA"/>
</dbReference>
<dbReference type="SUPFAM" id="SSF53927">
    <property type="entry name" value="Cytidine deaminase-like"/>
    <property type="match status" value="1"/>
</dbReference>
<comment type="caution">
    <text evidence="2">The sequence shown here is derived from an EMBL/GenBank/DDBJ whole genome shotgun (WGS) entry which is preliminary data.</text>
</comment>
<dbReference type="InterPro" id="IPR016193">
    <property type="entry name" value="Cytidine_deaminase-like"/>
</dbReference>
<accession>A0A1G2NZA6</accession>
<gene>
    <name evidence="2" type="ORF">A3G52_03655</name>
</gene>
<dbReference type="Gene3D" id="3.40.140.10">
    <property type="entry name" value="Cytidine Deaminase, domain 2"/>
    <property type="match status" value="1"/>
</dbReference>
<feature type="domain" description="CMP/dCMP-type deaminase" evidence="1">
    <location>
        <begin position="19"/>
        <end position="160"/>
    </location>
</feature>
<name>A0A1G2NZA6_9BACT</name>
<reference evidence="2 3" key="1">
    <citation type="journal article" date="2016" name="Nat. Commun.">
        <title>Thousands of microbial genomes shed light on interconnected biogeochemical processes in an aquifer system.</title>
        <authorList>
            <person name="Anantharaman K."/>
            <person name="Brown C.T."/>
            <person name="Hug L.A."/>
            <person name="Sharon I."/>
            <person name="Castelle C.J."/>
            <person name="Probst A.J."/>
            <person name="Thomas B.C."/>
            <person name="Singh A."/>
            <person name="Wilkins M.J."/>
            <person name="Karaoz U."/>
            <person name="Brodie E.L."/>
            <person name="Williams K.H."/>
            <person name="Hubbard S.S."/>
            <person name="Banfield J.F."/>
        </authorList>
    </citation>
    <scope>NUCLEOTIDE SEQUENCE [LARGE SCALE GENOMIC DNA]</scope>
</reference>
<protein>
    <recommendedName>
        <fullName evidence="1">CMP/dCMP-type deaminase domain-containing protein</fullName>
    </recommendedName>
</protein>
<proteinExistence type="predicted"/>
<evidence type="ECO:0000313" key="3">
    <source>
        <dbReference type="Proteomes" id="UP000177269"/>
    </source>
</evidence>
<dbReference type="Pfam" id="PF00383">
    <property type="entry name" value="dCMP_cyt_deam_1"/>
    <property type="match status" value="1"/>
</dbReference>
<dbReference type="AlphaFoldDB" id="A0A1G2NZA6"/>
<dbReference type="InterPro" id="IPR002125">
    <property type="entry name" value="CMP_dCMP_dom"/>
</dbReference>
<dbReference type="PROSITE" id="PS51747">
    <property type="entry name" value="CYT_DCMP_DEAMINASES_2"/>
    <property type="match status" value="1"/>
</dbReference>
<evidence type="ECO:0000313" key="2">
    <source>
        <dbReference type="EMBL" id="OHA41435.1"/>
    </source>
</evidence>